<dbReference type="InterPro" id="IPR029068">
    <property type="entry name" value="Glyas_Bleomycin-R_OHBP_Dase"/>
</dbReference>
<dbReference type="CDD" id="cd06587">
    <property type="entry name" value="VOC"/>
    <property type="match status" value="1"/>
</dbReference>
<keyword evidence="3" id="KW-1185">Reference proteome</keyword>
<proteinExistence type="predicted"/>
<comment type="caution">
    <text evidence="2">The sequence shown here is derived from an EMBL/GenBank/DDBJ whole genome shotgun (WGS) entry which is preliminary data.</text>
</comment>
<reference evidence="3" key="1">
    <citation type="journal article" date="2019" name="Int. J. Syst. Evol. Microbiol.">
        <title>The Global Catalogue of Microorganisms (GCM) 10K type strain sequencing project: providing services to taxonomists for standard genome sequencing and annotation.</title>
        <authorList>
            <consortium name="The Broad Institute Genomics Platform"/>
            <consortium name="The Broad Institute Genome Sequencing Center for Infectious Disease"/>
            <person name="Wu L."/>
            <person name="Ma J."/>
        </authorList>
    </citation>
    <scope>NUCLEOTIDE SEQUENCE [LARGE SCALE GENOMIC DNA]</scope>
    <source>
        <strain evidence="3">JCM 10664</strain>
    </source>
</reference>
<accession>A0ABP3N1G6</accession>
<dbReference type="SUPFAM" id="SSF54593">
    <property type="entry name" value="Glyoxalase/Bleomycin resistance protein/Dihydroxybiphenyl dioxygenase"/>
    <property type="match status" value="1"/>
</dbReference>
<evidence type="ECO:0000259" key="1">
    <source>
        <dbReference type="PROSITE" id="PS51819"/>
    </source>
</evidence>
<dbReference type="Proteomes" id="UP001500220">
    <property type="component" value="Unassembled WGS sequence"/>
</dbReference>
<dbReference type="InterPro" id="IPR041581">
    <property type="entry name" value="Glyoxalase_6"/>
</dbReference>
<gene>
    <name evidence="2" type="ORF">GCM10009545_39670</name>
</gene>
<dbReference type="RefSeq" id="WP_346073796.1">
    <property type="nucleotide sequence ID" value="NZ_BAAAHC010000015.1"/>
</dbReference>
<evidence type="ECO:0000313" key="3">
    <source>
        <dbReference type="Proteomes" id="UP001500220"/>
    </source>
</evidence>
<dbReference type="EMBL" id="BAAAHC010000015">
    <property type="protein sequence ID" value="GAA0533166.1"/>
    <property type="molecule type" value="Genomic_DNA"/>
</dbReference>
<dbReference type="PANTHER" id="PTHR35908:SF1">
    <property type="entry name" value="CONSERVED PROTEIN"/>
    <property type="match status" value="1"/>
</dbReference>
<dbReference type="Pfam" id="PF18029">
    <property type="entry name" value="Glyoxalase_6"/>
    <property type="match status" value="1"/>
</dbReference>
<dbReference type="InterPro" id="IPR037523">
    <property type="entry name" value="VOC_core"/>
</dbReference>
<name>A0ABP3N1G6_9PSEU</name>
<feature type="domain" description="VOC" evidence="1">
    <location>
        <begin position="1"/>
        <end position="113"/>
    </location>
</feature>
<protein>
    <recommendedName>
        <fullName evidence="1">VOC domain-containing protein</fullName>
    </recommendedName>
</protein>
<organism evidence="2 3">
    <name type="scientific">Saccharopolyspora thermophila</name>
    <dbReference type="NCBI Taxonomy" id="89367"/>
    <lineage>
        <taxon>Bacteria</taxon>
        <taxon>Bacillati</taxon>
        <taxon>Actinomycetota</taxon>
        <taxon>Actinomycetes</taxon>
        <taxon>Pseudonocardiales</taxon>
        <taxon>Pseudonocardiaceae</taxon>
        <taxon>Saccharopolyspora</taxon>
    </lineage>
</organism>
<dbReference type="PROSITE" id="PS51819">
    <property type="entry name" value="VOC"/>
    <property type="match status" value="1"/>
</dbReference>
<evidence type="ECO:0000313" key="2">
    <source>
        <dbReference type="EMBL" id="GAA0533166.1"/>
    </source>
</evidence>
<dbReference type="PANTHER" id="PTHR35908">
    <property type="entry name" value="HYPOTHETICAL FUSION PROTEIN"/>
    <property type="match status" value="1"/>
</dbReference>
<sequence length="186" mass="20615">MPSLVVEFSAREPERLARWWAEALGWRLDTREGIVVRPTGPGVPLRFLVSARAKTRKNGVHLDLRSGSHDDQNHIVERLFNAGARFADIDQSDDVPWVVMADPEGNELCVLEPRRVYAHTGPIAAIVVDCPDPRSQARSWAKATGMELAGERSGFASLRPPSNEGPFLEFLHSRTGPEGMLRVLAE</sequence>
<dbReference type="Gene3D" id="3.10.180.10">
    <property type="entry name" value="2,3-Dihydroxybiphenyl 1,2-Dioxygenase, domain 1"/>
    <property type="match status" value="1"/>
</dbReference>